<dbReference type="SUPFAM" id="SSF46689">
    <property type="entry name" value="Homeodomain-like"/>
    <property type="match status" value="2"/>
</dbReference>
<dbReference type="GO" id="GO:0003700">
    <property type="term" value="F:DNA-binding transcription factor activity"/>
    <property type="evidence" value="ECO:0007669"/>
    <property type="project" value="InterPro"/>
</dbReference>
<evidence type="ECO:0000256" key="1">
    <source>
        <dbReference type="ARBA" id="ARBA00023015"/>
    </source>
</evidence>
<keyword evidence="3" id="KW-0804">Transcription</keyword>
<name>A0A1I5XS97_9BACT</name>
<dbReference type="Pfam" id="PF12833">
    <property type="entry name" value="HTH_18"/>
    <property type="match status" value="1"/>
</dbReference>
<dbReference type="EMBL" id="FOXQ01000009">
    <property type="protein sequence ID" value="SFQ34855.1"/>
    <property type="molecule type" value="Genomic_DNA"/>
</dbReference>
<sequence>MKPILIKNTSSPNLSFTIEERIKPHFSVPYHFHNEYELTAILKGRGSRFVGNHISSFDNSDMVLIGKNLPHHWHNDKGASHSNEEVKAIILKFDADFNGVRLFDLPENYQIQKVLEKASSGLRIVGETFNKLVSLMQSLLTAKGPDRISLLLKILYEIAVSDNLEVLSNQNHIPANKSNDYDNDRMNRVYEYIMNNYLEEISLSKVAEIACMNEAAFCKYFKKRYNKTLMQVVNEIRINYACKELLKDDANITEVCYQSGFNTFSNFAKTFKKITGTNPREYKMKIKKLEK</sequence>
<dbReference type="RefSeq" id="WP_090660188.1">
    <property type="nucleotide sequence ID" value="NZ_FOXQ01000009.1"/>
</dbReference>
<dbReference type="STRING" id="1465490.SAMN05444277_109147"/>
<dbReference type="PANTHER" id="PTHR43280:SF27">
    <property type="entry name" value="TRANSCRIPTIONAL REGULATOR MTLR"/>
    <property type="match status" value="1"/>
</dbReference>
<dbReference type="InterPro" id="IPR009057">
    <property type="entry name" value="Homeodomain-like_sf"/>
</dbReference>
<protein>
    <submittedName>
        <fullName evidence="5">AraC-type DNA-binding protein</fullName>
    </submittedName>
</protein>
<keyword evidence="1" id="KW-0805">Transcription regulation</keyword>
<dbReference type="PROSITE" id="PS00041">
    <property type="entry name" value="HTH_ARAC_FAMILY_1"/>
    <property type="match status" value="1"/>
</dbReference>
<feature type="domain" description="HTH araC/xylS-type" evidence="4">
    <location>
        <begin position="187"/>
        <end position="285"/>
    </location>
</feature>
<dbReference type="SMART" id="SM00342">
    <property type="entry name" value="HTH_ARAC"/>
    <property type="match status" value="1"/>
</dbReference>
<dbReference type="CDD" id="cd06976">
    <property type="entry name" value="cupin_MtlR-like_N"/>
    <property type="match status" value="1"/>
</dbReference>
<dbReference type="PROSITE" id="PS01124">
    <property type="entry name" value="HTH_ARAC_FAMILY_2"/>
    <property type="match status" value="1"/>
</dbReference>
<dbReference type="Gene3D" id="2.60.120.10">
    <property type="entry name" value="Jelly Rolls"/>
    <property type="match status" value="1"/>
</dbReference>
<proteinExistence type="predicted"/>
<dbReference type="SUPFAM" id="SSF51182">
    <property type="entry name" value="RmlC-like cupins"/>
    <property type="match status" value="1"/>
</dbReference>
<evidence type="ECO:0000259" key="4">
    <source>
        <dbReference type="PROSITE" id="PS01124"/>
    </source>
</evidence>
<dbReference type="Gene3D" id="1.10.10.60">
    <property type="entry name" value="Homeodomain-like"/>
    <property type="match status" value="2"/>
</dbReference>
<dbReference type="InterPro" id="IPR014710">
    <property type="entry name" value="RmlC-like_jellyroll"/>
</dbReference>
<dbReference type="InterPro" id="IPR018062">
    <property type="entry name" value="HTH_AraC-typ_CS"/>
</dbReference>
<keyword evidence="6" id="KW-1185">Reference proteome</keyword>
<dbReference type="PANTHER" id="PTHR43280">
    <property type="entry name" value="ARAC-FAMILY TRANSCRIPTIONAL REGULATOR"/>
    <property type="match status" value="1"/>
</dbReference>
<dbReference type="InterPro" id="IPR020449">
    <property type="entry name" value="Tscrpt_reg_AraC-type_HTH"/>
</dbReference>
<dbReference type="AlphaFoldDB" id="A0A1I5XS97"/>
<gene>
    <name evidence="5" type="ORF">SAMN05444277_109147</name>
</gene>
<dbReference type="PRINTS" id="PR00032">
    <property type="entry name" value="HTHARAC"/>
</dbReference>
<dbReference type="Proteomes" id="UP000199031">
    <property type="component" value="Unassembled WGS sequence"/>
</dbReference>
<dbReference type="InterPro" id="IPR011051">
    <property type="entry name" value="RmlC_Cupin_sf"/>
</dbReference>
<dbReference type="OrthoDB" id="9787988at2"/>
<evidence type="ECO:0000256" key="3">
    <source>
        <dbReference type="ARBA" id="ARBA00023163"/>
    </source>
</evidence>
<reference evidence="5 6" key="1">
    <citation type="submission" date="2016-10" db="EMBL/GenBank/DDBJ databases">
        <authorList>
            <person name="de Groot N.N."/>
        </authorList>
    </citation>
    <scope>NUCLEOTIDE SEQUENCE [LARGE SCALE GENOMIC DNA]</scope>
    <source>
        <strain evidence="5 6">DSM 28286</strain>
    </source>
</reference>
<organism evidence="5 6">
    <name type="scientific">Parafilimonas terrae</name>
    <dbReference type="NCBI Taxonomy" id="1465490"/>
    <lineage>
        <taxon>Bacteria</taxon>
        <taxon>Pseudomonadati</taxon>
        <taxon>Bacteroidota</taxon>
        <taxon>Chitinophagia</taxon>
        <taxon>Chitinophagales</taxon>
        <taxon>Chitinophagaceae</taxon>
        <taxon>Parafilimonas</taxon>
    </lineage>
</organism>
<evidence type="ECO:0000313" key="5">
    <source>
        <dbReference type="EMBL" id="SFQ34855.1"/>
    </source>
</evidence>
<accession>A0A1I5XS97</accession>
<evidence type="ECO:0000256" key="2">
    <source>
        <dbReference type="ARBA" id="ARBA00023125"/>
    </source>
</evidence>
<evidence type="ECO:0000313" key="6">
    <source>
        <dbReference type="Proteomes" id="UP000199031"/>
    </source>
</evidence>
<dbReference type="GO" id="GO:0043565">
    <property type="term" value="F:sequence-specific DNA binding"/>
    <property type="evidence" value="ECO:0007669"/>
    <property type="project" value="InterPro"/>
</dbReference>
<keyword evidence="2 5" id="KW-0238">DNA-binding</keyword>
<dbReference type="InterPro" id="IPR018060">
    <property type="entry name" value="HTH_AraC"/>
</dbReference>